<evidence type="ECO:0000313" key="2">
    <source>
        <dbReference type="EMBL" id="PIR78683.1"/>
    </source>
</evidence>
<dbReference type="GO" id="GO:0003677">
    <property type="term" value="F:DNA binding"/>
    <property type="evidence" value="ECO:0007669"/>
    <property type="project" value="UniProtKB-KW"/>
</dbReference>
<name>A0A2H0U1W3_9BACT</name>
<keyword evidence="1" id="KW-0238">DNA-binding</keyword>
<dbReference type="Gene3D" id="1.10.10.10">
    <property type="entry name" value="Winged helix-like DNA-binding domain superfamily/Winged helix DNA-binding domain"/>
    <property type="match status" value="1"/>
</dbReference>
<dbReference type="PROSITE" id="PS51197">
    <property type="entry name" value="HTH_RRF2_2"/>
    <property type="match status" value="1"/>
</dbReference>
<dbReference type="AlphaFoldDB" id="A0A2H0U1W3"/>
<dbReference type="GO" id="GO:0003700">
    <property type="term" value="F:DNA-binding transcription factor activity"/>
    <property type="evidence" value="ECO:0007669"/>
    <property type="project" value="TreeGrafter"/>
</dbReference>
<dbReference type="PANTHER" id="PTHR33221:SF5">
    <property type="entry name" value="HTH-TYPE TRANSCRIPTIONAL REGULATOR ISCR"/>
    <property type="match status" value="1"/>
</dbReference>
<organism evidence="2 3">
    <name type="scientific">Candidatus Magasanikbacteria bacterium CG10_big_fil_rev_8_21_14_0_10_36_16</name>
    <dbReference type="NCBI Taxonomy" id="1974645"/>
    <lineage>
        <taxon>Bacteria</taxon>
        <taxon>Candidatus Magasanikiibacteriota</taxon>
    </lineage>
</organism>
<accession>A0A2H0U1W3</accession>
<dbReference type="PANTHER" id="PTHR33221">
    <property type="entry name" value="WINGED HELIX-TURN-HELIX TRANSCRIPTIONAL REGULATOR, RRF2 FAMILY"/>
    <property type="match status" value="1"/>
</dbReference>
<dbReference type="GO" id="GO:0005829">
    <property type="term" value="C:cytosol"/>
    <property type="evidence" value="ECO:0007669"/>
    <property type="project" value="TreeGrafter"/>
</dbReference>
<protein>
    <recommendedName>
        <fullName evidence="4">Rrf2 family transcriptional regulator</fullName>
    </recommendedName>
</protein>
<reference evidence="3" key="1">
    <citation type="submission" date="2017-09" db="EMBL/GenBank/DDBJ databases">
        <title>Depth-based differentiation of microbial function through sediment-hosted aquifers and enrichment of novel symbionts in the deep terrestrial subsurface.</title>
        <authorList>
            <person name="Probst A.J."/>
            <person name="Ladd B."/>
            <person name="Jarett J.K."/>
            <person name="Geller-Mcgrath D.E."/>
            <person name="Sieber C.M.K."/>
            <person name="Emerson J.B."/>
            <person name="Anantharaman K."/>
            <person name="Thomas B.C."/>
            <person name="Malmstrom R."/>
            <person name="Stieglmeier M."/>
            <person name="Klingl A."/>
            <person name="Woyke T."/>
            <person name="Ryan C.M."/>
            <person name="Banfield J.F."/>
        </authorList>
    </citation>
    <scope>NUCLEOTIDE SEQUENCE [LARGE SCALE GENOMIC DNA]</scope>
</reference>
<dbReference type="Pfam" id="PF02082">
    <property type="entry name" value="Rrf2"/>
    <property type="match status" value="1"/>
</dbReference>
<dbReference type="NCBIfam" id="TIGR00738">
    <property type="entry name" value="rrf2_super"/>
    <property type="match status" value="1"/>
</dbReference>
<dbReference type="Proteomes" id="UP000230852">
    <property type="component" value="Unassembled WGS sequence"/>
</dbReference>
<proteinExistence type="predicted"/>
<dbReference type="InterPro" id="IPR036390">
    <property type="entry name" value="WH_DNA-bd_sf"/>
</dbReference>
<dbReference type="InterPro" id="IPR036388">
    <property type="entry name" value="WH-like_DNA-bd_sf"/>
</dbReference>
<evidence type="ECO:0000256" key="1">
    <source>
        <dbReference type="ARBA" id="ARBA00023125"/>
    </source>
</evidence>
<evidence type="ECO:0000313" key="3">
    <source>
        <dbReference type="Proteomes" id="UP000230852"/>
    </source>
</evidence>
<dbReference type="EMBL" id="PFBU01000006">
    <property type="protein sequence ID" value="PIR78683.1"/>
    <property type="molecule type" value="Genomic_DNA"/>
</dbReference>
<gene>
    <name evidence="2" type="ORF">COU28_00420</name>
</gene>
<evidence type="ECO:0008006" key="4">
    <source>
        <dbReference type="Google" id="ProtNLM"/>
    </source>
</evidence>
<sequence length="135" mass="14887">MISINRQSDYAIQLVVALSKVSKKAPLSLKKFSTDSNISFLFLQRIARSLKNAKLINSSRGMYGGYFLVKAINKITAKEIMEAVDGPFGVAACFRGHACPRVKTCTSKQVLNSLNIQLNNILSSMIIADYIVKVK</sequence>
<dbReference type="InterPro" id="IPR000944">
    <property type="entry name" value="Tscrpt_reg_Rrf2"/>
</dbReference>
<comment type="caution">
    <text evidence="2">The sequence shown here is derived from an EMBL/GenBank/DDBJ whole genome shotgun (WGS) entry which is preliminary data.</text>
</comment>
<dbReference type="SUPFAM" id="SSF46785">
    <property type="entry name" value="Winged helix' DNA-binding domain"/>
    <property type="match status" value="1"/>
</dbReference>